<name>A0A1B7MGP6_9AGAM</name>
<dbReference type="OrthoDB" id="41238at2759"/>
<accession>A0A1B7MGP6</accession>
<protein>
    <submittedName>
        <fullName evidence="2">Uncharacterized protein</fullName>
    </submittedName>
</protein>
<evidence type="ECO:0000256" key="1">
    <source>
        <dbReference type="SAM" id="MobiDB-lite"/>
    </source>
</evidence>
<sequence>MTRSAEFRSAVSTTSMRTKVNKWKSWDSRVCTNERLKSDPREPQVHHEVGGVSWLCSRGCSQGRPNQDQKASERRPMSEKCSIEFDSSHIKITASAAAYDVNFCFPVRELESDRIKLVPFIVSRIQYTAPRIMMTLTTC</sequence>
<feature type="region of interest" description="Disordered" evidence="1">
    <location>
        <begin position="58"/>
        <end position="78"/>
    </location>
</feature>
<feature type="compositionally biased region" description="Polar residues" evidence="1">
    <location>
        <begin position="59"/>
        <end position="69"/>
    </location>
</feature>
<evidence type="ECO:0000313" key="3">
    <source>
        <dbReference type="Proteomes" id="UP000092154"/>
    </source>
</evidence>
<dbReference type="InParanoid" id="A0A1B7MGP6"/>
<proteinExistence type="predicted"/>
<reference evidence="2 3" key="1">
    <citation type="submission" date="2016-06" db="EMBL/GenBank/DDBJ databases">
        <title>Comparative genomics of the ectomycorrhizal sister species Rhizopogon vinicolor and Rhizopogon vesiculosus (Basidiomycota: Boletales) reveals a divergence of the mating type B locus.</title>
        <authorList>
            <consortium name="DOE Joint Genome Institute"/>
            <person name="Mujic A.B."/>
            <person name="Kuo A."/>
            <person name="Tritt A."/>
            <person name="Lipzen A."/>
            <person name="Chen C."/>
            <person name="Johnson J."/>
            <person name="Sharma A."/>
            <person name="Barry K."/>
            <person name="Grigoriev I.V."/>
            <person name="Spatafora J.W."/>
        </authorList>
    </citation>
    <scope>NUCLEOTIDE SEQUENCE [LARGE SCALE GENOMIC DNA]</scope>
    <source>
        <strain evidence="2 3">AM-OR11-026</strain>
    </source>
</reference>
<organism evidence="2 3">
    <name type="scientific">Rhizopogon vinicolor AM-OR11-026</name>
    <dbReference type="NCBI Taxonomy" id="1314800"/>
    <lineage>
        <taxon>Eukaryota</taxon>
        <taxon>Fungi</taxon>
        <taxon>Dikarya</taxon>
        <taxon>Basidiomycota</taxon>
        <taxon>Agaricomycotina</taxon>
        <taxon>Agaricomycetes</taxon>
        <taxon>Agaricomycetidae</taxon>
        <taxon>Boletales</taxon>
        <taxon>Suillineae</taxon>
        <taxon>Rhizopogonaceae</taxon>
        <taxon>Rhizopogon</taxon>
    </lineage>
</organism>
<dbReference type="AlphaFoldDB" id="A0A1B7MGP6"/>
<evidence type="ECO:0000313" key="2">
    <source>
        <dbReference type="EMBL" id="OAX31764.1"/>
    </source>
</evidence>
<keyword evidence="3" id="KW-1185">Reference proteome</keyword>
<dbReference type="EMBL" id="KV449254">
    <property type="protein sequence ID" value="OAX31764.1"/>
    <property type="molecule type" value="Genomic_DNA"/>
</dbReference>
<gene>
    <name evidence="2" type="ORF">K503DRAFT_52424</name>
</gene>
<dbReference type="Proteomes" id="UP000092154">
    <property type="component" value="Unassembled WGS sequence"/>
</dbReference>